<dbReference type="PROSITE" id="PS50293">
    <property type="entry name" value="TPR_REGION"/>
    <property type="match status" value="1"/>
</dbReference>
<dbReference type="SUPFAM" id="SSF48452">
    <property type="entry name" value="TPR-like"/>
    <property type="match status" value="1"/>
</dbReference>
<dbReference type="Pfam" id="PF07719">
    <property type="entry name" value="TPR_2"/>
    <property type="match status" value="1"/>
</dbReference>
<dbReference type="PROSITE" id="PS50005">
    <property type="entry name" value="TPR"/>
    <property type="match status" value="3"/>
</dbReference>
<feature type="transmembrane region" description="Helical" evidence="4">
    <location>
        <begin position="285"/>
        <end position="308"/>
    </location>
</feature>
<dbReference type="AlphaFoldDB" id="A0A4R7SP55"/>
<accession>A0A4R7SP55</accession>
<keyword evidence="4" id="KW-0812">Transmembrane</keyword>
<keyword evidence="4" id="KW-0472">Membrane</keyword>
<keyword evidence="1" id="KW-0677">Repeat</keyword>
<organism evidence="5 6">
    <name type="scientific">Prosthecobacter fusiformis</name>
    <dbReference type="NCBI Taxonomy" id="48464"/>
    <lineage>
        <taxon>Bacteria</taxon>
        <taxon>Pseudomonadati</taxon>
        <taxon>Verrucomicrobiota</taxon>
        <taxon>Verrucomicrobiia</taxon>
        <taxon>Verrucomicrobiales</taxon>
        <taxon>Verrucomicrobiaceae</taxon>
        <taxon>Prosthecobacter</taxon>
    </lineage>
</organism>
<feature type="repeat" description="TPR" evidence="3">
    <location>
        <begin position="186"/>
        <end position="219"/>
    </location>
</feature>
<evidence type="ECO:0000256" key="1">
    <source>
        <dbReference type="ARBA" id="ARBA00022737"/>
    </source>
</evidence>
<proteinExistence type="predicted"/>
<dbReference type="RefSeq" id="WP_133792980.1">
    <property type="nucleotide sequence ID" value="NZ_SOCA01000001.1"/>
</dbReference>
<dbReference type="SMART" id="SM00028">
    <property type="entry name" value="TPR"/>
    <property type="match status" value="3"/>
</dbReference>
<protein>
    <submittedName>
        <fullName evidence="5">Tetratricopeptide repeat protein</fullName>
    </submittedName>
</protein>
<reference evidence="5 6" key="1">
    <citation type="submission" date="2019-03" db="EMBL/GenBank/DDBJ databases">
        <title>Genomic Encyclopedia of Archaeal and Bacterial Type Strains, Phase II (KMG-II): from individual species to whole genera.</title>
        <authorList>
            <person name="Goeker M."/>
        </authorList>
    </citation>
    <scope>NUCLEOTIDE SEQUENCE [LARGE SCALE GENOMIC DNA]</scope>
    <source>
        <strain evidence="5 6">ATCC 25309</strain>
    </source>
</reference>
<evidence type="ECO:0000313" key="5">
    <source>
        <dbReference type="EMBL" id="TDU80992.1"/>
    </source>
</evidence>
<feature type="repeat" description="TPR" evidence="3">
    <location>
        <begin position="9"/>
        <end position="42"/>
    </location>
</feature>
<dbReference type="PANTHER" id="PTHR44227:SF3">
    <property type="entry name" value="PROTEIN O-MANNOSYL-TRANSFERASE TMTC4"/>
    <property type="match status" value="1"/>
</dbReference>
<keyword evidence="6" id="KW-1185">Reference proteome</keyword>
<dbReference type="Proteomes" id="UP000295662">
    <property type="component" value="Unassembled WGS sequence"/>
</dbReference>
<keyword evidence="2 3" id="KW-0802">TPR repeat</keyword>
<evidence type="ECO:0000256" key="4">
    <source>
        <dbReference type="SAM" id="Phobius"/>
    </source>
</evidence>
<dbReference type="InterPro" id="IPR019734">
    <property type="entry name" value="TPR_rpt"/>
</dbReference>
<comment type="caution">
    <text evidence="5">The sequence shown here is derived from an EMBL/GenBank/DDBJ whole genome shotgun (WGS) entry which is preliminary data.</text>
</comment>
<feature type="repeat" description="TPR" evidence="3">
    <location>
        <begin position="118"/>
        <end position="151"/>
    </location>
</feature>
<evidence type="ECO:0000256" key="3">
    <source>
        <dbReference type="PROSITE-ProRule" id="PRU00339"/>
    </source>
</evidence>
<gene>
    <name evidence="5" type="ORF">EI77_00294</name>
</gene>
<sequence length="430" mass="46814">MSDSDFSSASTHFARGRLLQTQHRLQDAIQSYKQALELDPEHTPSYVMLALCWLNDESTSANAVDAAERAVGLEPEDAFARGVLALTLNAKAKDGQTAMIKDALKHAEEAVGLDPDSDFAHAVTGRLHLRLRDYAKAEESARKALELDTESTMAAEVLSAALLMQKKDGDHKSLIEYQLQRDPNDDSAHTSAGWQALAEGDHKRANHHFMEALRLSPNSESARVGLVESFRARSAIYRLQLRFSHWMSQFTEGRQNMIMIGGFVAYRVVSTLLKGVSPLLSSLVIGAWLVFALWSHLARGFGSFFIVLDRFARQALRPREYWEGVVVGGLIFASLGSVIIGYALGVAESGYAALVFLLAAVANAAAFTNNHHLGRHVYAVAAGIAGFGALYVGTAIFSGINLPFAAELGVVALLTGVVISWLRPFRVLYA</sequence>
<feature type="transmembrane region" description="Helical" evidence="4">
    <location>
        <begin position="377"/>
        <end position="398"/>
    </location>
</feature>
<dbReference type="InterPro" id="IPR011990">
    <property type="entry name" value="TPR-like_helical_dom_sf"/>
</dbReference>
<feature type="transmembrane region" description="Helical" evidence="4">
    <location>
        <begin position="320"/>
        <end position="344"/>
    </location>
</feature>
<keyword evidence="4" id="KW-1133">Transmembrane helix</keyword>
<dbReference type="Pfam" id="PF13432">
    <property type="entry name" value="TPR_16"/>
    <property type="match status" value="1"/>
</dbReference>
<feature type="transmembrane region" description="Helical" evidence="4">
    <location>
        <begin position="404"/>
        <end position="422"/>
    </location>
</feature>
<dbReference type="InterPro" id="IPR013105">
    <property type="entry name" value="TPR_2"/>
</dbReference>
<name>A0A4R7SP55_9BACT</name>
<evidence type="ECO:0000313" key="6">
    <source>
        <dbReference type="Proteomes" id="UP000295662"/>
    </source>
</evidence>
<dbReference type="OrthoDB" id="179846at2"/>
<feature type="transmembrane region" description="Helical" evidence="4">
    <location>
        <begin position="350"/>
        <end position="368"/>
    </location>
</feature>
<dbReference type="PANTHER" id="PTHR44227">
    <property type="match status" value="1"/>
</dbReference>
<dbReference type="InterPro" id="IPR052346">
    <property type="entry name" value="O-mannosyl-transferase_TMTC"/>
</dbReference>
<dbReference type="EMBL" id="SOCA01000001">
    <property type="protein sequence ID" value="TDU80992.1"/>
    <property type="molecule type" value="Genomic_DNA"/>
</dbReference>
<dbReference type="Gene3D" id="1.25.40.10">
    <property type="entry name" value="Tetratricopeptide repeat domain"/>
    <property type="match status" value="2"/>
</dbReference>
<evidence type="ECO:0000256" key="2">
    <source>
        <dbReference type="ARBA" id="ARBA00022803"/>
    </source>
</evidence>